<dbReference type="SMART" id="SM00248">
    <property type="entry name" value="ANK"/>
    <property type="match status" value="3"/>
</dbReference>
<name>A0A1Y1YVM1_9PLEO</name>
<dbReference type="EMBL" id="MCFA01000163">
    <property type="protein sequence ID" value="ORY01999.1"/>
    <property type="molecule type" value="Genomic_DNA"/>
</dbReference>
<keyword evidence="3" id="KW-0812">Transmembrane</keyword>
<evidence type="ECO:0000313" key="5">
    <source>
        <dbReference type="EMBL" id="ORY01999.1"/>
    </source>
</evidence>
<dbReference type="PANTHER" id="PTHR24198:SF165">
    <property type="entry name" value="ANKYRIN REPEAT-CONTAINING PROTEIN-RELATED"/>
    <property type="match status" value="1"/>
</dbReference>
<keyword evidence="2" id="KW-0040">ANK repeat</keyword>
<protein>
    <submittedName>
        <fullName evidence="5">Uncharacterized protein</fullName>
    </submittedName>
</protein>
<evidence type="ECO:0000256" key="1">
    <source>
        <dbReference type="ARBA" id="ARBA00022737"/>
    </source>
</evidence>
<feature type="signal peptide" evidence="4">
    <location>
        <begin position="1"/>
        <end position="37"/>
    </location>
</feature>
<keyword evidence="1" id="KW-0677">Repeat</keyword>
<dbReference type="OrthoDB" id="194358at2759"/>
<evidence type="ECO:0000256" key="4">
    <source>
        <dbReference type="SAM" id="SignalP"/>
    </source>
</evidence>
<feature type="chain" id="PRO_5012756461" evidence="4">
    <location>
        <begin position="38"/>
        <end position="1532"/>
    </location>
</feature>
<feature type="transmembrane region" description="Helical" evidence="3">
    <location>
        <begin position="282"/>
        <end position="306"/>
    </location>
</feature>
<accession>A0A1Y1YVM1</accession>
<dbReference type="Gene3D" id="1.25.40.20">
    <property type="entry name" value="Ankyrin repeat-containing domain"/>
    <property type="match status" value="2"/>
</dbReference>
<dbReference type="InterPro" id="IPR036770">
    <property type="entry name" value="Ankyrin_rpt-contain_sf"/>
</dbReference>
<gene>
    <name evidence="5" type="ORF">BCR34DRAFT_574520</name>
</gene>
<feature type="transmembrane region" description="Helical" evidence="3">
    <location>
        <begin position="369"/>
        <end position="388"/>
    </location>
</feature>
<dbReference type="InterPro" id="IPR002110">
    <property type="entry name" value="Ankyrin_rpt"/>
</dbReference>
<dbReference type="Proteomes" id="UP000193144">
    <property type="component" value="Unassembled WGS sequence"/>
</dbReference>
<keyword evidence="3" id="KW-0472">Membrane</keyword>
<keyword evidence="6" id="KW-1185">Reference proteome</keyword>
<comment type="caution">
    <text evidence="5">The sequence shown here is derived from an EMBL/GenBank/DDBJ whole genome shotgun (WGS) entry which is preliminary data.</text>
</comment>
<feature type="transmembrane region" description="Helical" evidence="3">
    <location>
        <begin position="245"/>
        <end position="270"/>
    </location>
</feature>
<feature type="transmembrane region" description="Helical" evidence="3">
    <location>
        <begin position="78"/>
        <end position="99"/>
    </location>
</feature>
<proteinExistence type="predicted"/>
<organism evidence="5 6">
    <name type="scientific">Clohesyomyces aquaticus</name>
    <dbReference type="NCBI Taxonomy" id="1231657"/>
    <lineage>
        <taxon>Eukaryota</taxon>
        <taxon>Fungi</taxon>
        <taxon>Dikarya</taxon>
        <taxon>Ascomycota</taxon>
        <taxon>Pezizomycotina</taxon>
        <taxon>Dothideomycetes</taxon>
        <taxon>Pleosporomycetidae</taxon>
        <taxon>Pleosporales</taxon>
        <taxon>Lindgomycetaceae</taxon>
        <taxon>Clohesyomyces</taxon>
    </lineage>
</organism>
<keyword evidence="3" id="KW-1133">Transmembrane helix</keyword>
<dbReference type="PANTHER" id="PTHR24198">
    <property type="entry name" value="ANKYRIN REPEAT AND PROTEIN KINASE DOMAIN-CONTAINING PROTEIN"/>
    <property type="match status" value="1"/>
</dbReference>
<sequence>MISSVHRNLLSRPILLNHAKMMLLLTILLFIPLLARAEDSWDNFANNLATDLAPILQLFGEQITKQYLSESTSVLDNIIFAMAPMGVLTAIVSVIRVCGGPRLRAFIGRAQEGPGIAEMELCSSTGRDVSEIYQNGAITRIIGRPKLLEIVCYPAETKDLYGYDDPNLPGHAGIHTFQAFQRTETGRKEWIEEITGRSKAKQNGGGSVLRNDDEENANAELETAELARSPNLMLNIGFKRLPRMVMCLIAVAGICLQLGVLVFAGVITGYRKIKKNESAPRLWLLEVSVLGTVMLCMGMFGCSFLIEQSTKERKYRRSKDNSKSTLYWIQPGGQVAGDQTMESFIHSDSLSLNSLYVSSWRTKNPREGLLTLFTITITTVGFVLQFIGLRGLHASVSVFQISAVLIMSTLRAALRTQRLQEGVNWKAQLPSPSSNRHHELDWLSLHLAMAGSIEKHQWSTKSSLTSWVLLRPEPAAMIIGASAMPAGGETNHPEISDSNGGSCSPLGVTPAELEQDGHWTPRLGARVWHYRCRLSQLTDNRHTPTSPQQAWPDSLVEGRTAARQLWSTIAAMTKVIFPDTHHWVQSPDVMQIPFRFILNGYITAKVCAQSASVGTAEVNPKGETTEQGLISFVLHREFEPDGYPTGRWTPNFAQLEAAIGLSLFSLRSQHTTNSQDSKDSPELGQSSPYRRVVLVDEYASAREAKELRLWSEEEIENLGLISAEIESTLGDEHMSNCLPGSLALWIRDTHPTIFKQVHCEGAPEEAVRFFGWDSNSLKRLGEGDRFPFFYKMTDASLEQLLAQDILKAFLEVMFSHCSGVEGSPLMVHDLPEYDRRHAILDALIAVFVSFGLGSREDACVCIMPTAISSHYISPARDTISKSAKRDLRLEIEGHYTLAQQGWTKSLSIASEFGLRKEFRDCSFRLGSLCIHAMQSDSFQDLYVAYEGICEMLYRRDERCAGPEHTELAIRLAKMYLSLSGRRSWTASIAQASRLPDVPDKCKDAGTFRWDDLISAVQNDEPIKAFILSGMCGHLYRRRREQPTQQLEPKTGGRNLMSLLACRSGQLWYRIREEMLQLRCDIHSTDDDGRNAISWACERGDVQTVIQLLVAGAVLSYHDKFDRTPIDYAIMNYRVDVLEYIIRGPMKQDRDHLVIALGRFCDSMFRETSNVDMDKFGAMIKRLSSVHGFALQDTAVNEFILKHMPDIHANSECQAGLLTALQDNSDPTRDSRAANFNREFFPQNRLIRLKKLPSLAALKTAHDLRERLASAVASGKILTVREELQLAIVTGKSLTVKLLLRPGMPVEKDLLILAVLRSKRALQVLLEHHNCVSDDYDIFAYATLMNGPECLNLVLGSEHHSLLALILREITSCHALLLEHLIRSQIDVRDAFKENSLLVIAIAAIIGNIETLEMLTKNGISFPSDFSDSEAEVVIGHAVEGGHLNAAKFLVDQINGDRMDLLHRLVTRATMVEPRWSYFRITNLMLKRQEMLRAAMSPSPTTAEMAEGVRKWGTKFFRELPGATNAISNSRHS</sequence>
<evidence type="ECO:0000256" key="3">
    <source>
        <dbReference type="SAM" id="Phobius"/>
    </source>
</evidence>
<dbReference type="STRING" id="1231657.A0A1Y1YVM1"/>
<keyword evidence="4" id="KW-0732">Signal</keyword>
<dbReference type="Pfam" id="PF12796">
    <property type="entry name" value="Ank_2"/>
    <property type="match status" value="1"/>
</dbReference>
<evidence type="ECO:0000313" key="6">
    <source>
        <dbReference type="Proteomes" id="UP000193144"/>
    </source>
</evidence>
<evidence type="ECO:0000256" key="2">
    <source>
        <dbReference type="ARBA" id="ARBA00023043"/>
    </source>
</evidence>
<dbReference type="SUPFAM" id="SSF48403">
    <property type="entry name" value="Ankyrin repeat"/>
    <property type="match status" value="2"/>
</dbReference>
<reference evidence="5 6" key="1">
    <citation type="submission" date="2016-07" db="EMBL/GenBank/DDBJ databases">
        <title>Pervasive Adenine N6-methylation of Active Genes in Fungi.</title>
        <authorList>
            <consortium name="DOE Joint Genome Institute"/>
            <person name="Mondo S.J."/>
            <person name="Dannebaum R.O."/>
            <person name="Kuo R.C."/>
            <person name="Labutti K."/>
            <person name="Haridas S."/>
            <person name="Kuo A."/>
            <person name="Salamov A."/>
            <person name="Ahrendt S.R."/>
            <person name="Lipzen A."/>
            <person name="Sullivan W."/>
            <person name="Andreopoulos W.B."/>
            <person name="Clum A."/>
            <person name="Lindquist E."/>
            <person name="Daum C."/>
            <person name="Ramamoorthy G.K."/>
            <person name="Gryganskyi A."/>
            <person name="Culley D."/>
            <person name="Magnuson J.K."/>
            <person name="James T.Y."/>
            <person name="O'Malley M.A."/>
            <person name="Stajich J.E."/>
            <person name="Spatafora J.W."/>
            <person name="Visel A."/>
            <person name="Grigoriev I.V."/>
        </authorList>
    </citation>
    <scope>NUCLEOTIDE SEQUENCE [LARGE SCALE GENOMIC DNA]</scope>
    <source>
        <strain evidence="5 6">CBS 115471</strain>
    </source>
</reference>